<gene>
    <name evidence="1" type="ORF">SAMN04487965_3013</name>
</gene>
<name>A0A1M5FYF8_9GAMM</name>
<dbReference type="Proteomes" id="UP000184170">
    <property type="component" value="Unassembled WGS sequence"/>
</dbReference>
<protein>
    <recommendedName>
        <fullName evidence="3">Peptidase propeptide and YPEB domain-containing protein</fullName>
    </recommendedName>
</protein>
<organism evidence="1 2">
    <name type="scientific">Microbulbifer donghaiensis</name>
    <dbReference type="NCBI Taxonomy" id="494016"/>
    <lineage>
        <taxon>Bacteria</taxon>
        <taxon>Pseudomonadati</taxon>
        <taxon>Pseudomonadota</taxon>
        <taxon>Gammaproteobacteria</taxon>
        <taxon>Cellvibrionales</taxon>
        <taxon>Microbulbiferaceae</taxon>
        <taxon>Microbulbifer</taxon>
    </lineage>
</organism>
<sequence length="102" mass="11194">MSFFATVLLVNALTFPIPADLNANTPAPIYDSPDLYGDEPSVIALDLPAIRGKLHSLGFRPITEVRFIGGRWKIKARYGGKKRALEVDPDSGLIISDRPDRS</sequence>
<evidence type="ECO:0000313" key="1">
    <source>
        <dbReference type="EMBL" id="SHF96444.1"/>
    </source>
</evidence>
<dbReference type="AlphaFoldDB" id="A0A1M5FYF8"/>
<proteinExistence type="predicted"/>
<evidence type="ECO:0000313" key="2">
    <source>
        <dbReference type="Proteomes" id="UP000184170"/>
    </source>
</evidence>
<dbReference type="EMBL" id="FQVA01000005">
    <property type="protein sequence ID" value="SHF96444.1"/>
    <property type="molecule type" value="Genomic_DNA"/>
</dbReference>
<keyword evidence="2" id="KW-1185">Reference proteome</keyword>
<dbReference type="RefSeq" id="WP_084536126.1">
    <property type="nucleotide sequence ID" value="NZ_FQVA01000005.1"/>
</dbReference>
<reference evidence="2" key="1">
    <citation type="submission" date="2016-11" db="EMBL/GenBank/DDBJ databases">
        <authorList>
            <person name="Varghese N."/>
            <person name="Submissions S."/>
        </authorList>
    </citation>
    <scope>NUCLEOTIDE SEQUENCE [LARGE SCALE GENOMIC DNA]</scope>
    <source>
        <strain evidence="2">CGMCC 1.7063</strain>
    </source>
</reference>
<accession>A0A1M5FYF8</accession>
<dbReference type="OrthoDB" id="5736254at2"/>
<evidence type="ECO:0008006" key="3">
    <source>
        <dbReference type="Google" id="ProtNLM"/>
    </source>
</evidence>